<dbReference type="InterPro" id="IPR011009">
    <property type="entry name" value="Kinase-like_dom_sf"/>
</dbReference>
<dbReference type="InterPro" id="IPR008271">
    <property type="entry name" value="Ser/Thr_kinase_AS"/>
</dbReference>
<evidence type="ECO:0000259" key="5">
    <source>
        <dbReference type="PROSITE" id="PS50011"/>
    </source>
</evidence>
<keyword evidence="2" id="KW-0547">Nucleotide-binding</keyword>
<keyword evidence="4" id="KW-0067">ATP-binding</keyword>
<evidence type="ECO:0000256" key="4">
    <source>
        <dbReference type="ARBA" id="ARBA00022840"/>
    </source>
</evidence>
<dbReference type="InterPro" id="IPR000719">
    <property type="entry name" value="Prot_kinase_dom"/>
</dbReference>
<organism evidence="6 7">
    <name type="scientific">Neolentinus lepideus HHB14362 ss-1</name>
    <dbReference type="NCBI Taxonomy" id="1314782"/>
    <lineage>
        <taxon>Eukaryota</taxon>
        <taxon>Fungi</taxon>
        <taxon>Dikarya</taxon>
        <taxon>Basidiomycota</taxon>
        <taxon>Agaricomycotina</taxon>
        <taxon>Agaricomycetes</taxon>
        <taxon>Gloeophyllales</taxon>
        <taxon>Gloeophyllaceae</taxon>
        <taxon>Neolentinus</taxon>
    </lineage>
</organism>
<dbReference type="PANTHER" id="PTHR44329:SF288">
    <property type="entry name" value="MITOGEN-ACTIVATED PROTEIN KINASE KINASE KINASE 20"/>
    <property type="match status" value="1"/>
</dbReference>
<sequence>MSSLSSWSMTSRMISSPQRAKWETSLRRITHRSQVLPPALFLDAVRTTEHFPVAGGGHSDIFRGVMDGQPVALKVLRTFQPYDSFAREQLQKTFYREAVLWGQLRHPNIYPFLGVCKHLFEKRPCMVSPWSYYGNITEFLEKHTDHDRLSLLLDVATGLTYLHGHDRKLVHGDLKGANILINKSLRACITDFGLSDFVESYTMTCPSCVLNGSLRWMPPEALAYMLGHTRSLPIRNPSGDVYSFACVCLEIYTGKPPWSDLKNEFAVIYEVVSGRRPAGPAEVPSKIWAPLIQSCWHQDPTARLTAENIVYILWGVRIAEHSAEFFKSRDIDHAESILSKVPVEHRSRLVSALAFKVIYEEDSDIQLVAELFSRVASNNICSDATFFGALVSPSRYLQDFYRREAEAEAWERMLIMMQSAGLVKDHWLY</sequence>
<dbReference type="OrthoDB" id="346907at2759"/>
<evidence type="ECO:0000256" key="2">
    <source>
        <dbReference type="ARBA" id="ARBA00022741"/>
    </source>
</evidence>
<keyword evidence="7" id="KW-1185">Reference proteome</keyword>
<name>A0A165WAC2_9AGAM</name>
<feature type="domain" description="Protein kinase" evidence="5">
    <location>
        <begin position="47"/>
        <end position="326"/>
    </location>
</feature>
<dbReference type="InterPro" id="IPR051681">
    <property type="entry name" value="Ser/Thr_Kinases-Pseudokinases"/>
</dbReference>
<reference evidence="6 7" key="1">
    <citation type="journal article" date="2016" name="Mol. Biol. Evol.">
        <title>Comparative Genomics of Early-Diverging Mushroom-Forming Fungi Provides Insights into the Origins of Lignocellulose Decay Capabilities.</title>
        <authorList>
            <person name="Nagy L.G."/>
            <person name="Riley R."/>
            <person name="Tritt A."/>
            <person name="Adam C."/>
            <person name="Daum C."/>
            <person name="Floudas D."/>
            <person name="Sun H."/>
            <person name="Yadav J.S."/>
            <person name="Pangilinan J."/>
            <person name="Larsson K.H."/>
            <person name="Matsuura K."/>
            <person name="Barry K."/>
            <person name="Labutti K."/>
            <person name="Kuo R."/>
            <person name="Ohm R.A."/>
            <person name="Bhattacharya S.S."/>
            <person name="Shirouzu T."/>
            <person name="Yoshinaga Y."/>
            <person name="Martin F.M."/>
            <person name="Grigoriev I.V."/>
            <person name="Hibbett D.S."/>
        </authorList>
    </citation>
    <scope>NUCLEOTIDE SEQUENCE [LARGE SCALE GENOMIC DNA]</scope>
    <source>
        <strain evidence="6 7">HHB14362 ss-1</strain>
    </source>
</reference>
<evidence type="ECO:0000256" key="3">
    <source>
        <dbReference type="ARBA" id="ARBA00022777"/>
    </source>
</evidence>
<dbReference type="STRING" id="1314782.A0A165WAC2"/>
<proteinExistence type="predicted"/>
<evidence type="ECO:0000313" key="7">
    <source>
        <dbReference type="Proteomes" id="UP000076761"/>
    </source>
</evidence>
<dbReference type="PROSITE" id="PS50011">
    <property type="entry name" value="PROTEIN_KINASE_DOM"/>
    <property type="match status" value="1"/>
</dbReference>
<dbReference type="GO" id="GO:0005524">
    <property type="term" value="F:ATP binding"/>
    <property type="evidence" value="ECO:0007669"/>
    <property type="project" value="UniProtKB-KW"/>
</dbReference>
<gene>
    <name evidence="6" type="ORF">NEOLEDRAFT_1126571</name>
</gene>
<dbReference type="Pfam" id="PF07714">
    <property type="entry name" value="PK_Tyr_Ser-Thr"/>
    <property type="match status" value="1"/>
</dbReference>
<evidence type="ECO:0000256" key="1">
    <source>
        <dbReference type="ARBA" id="ARBA00022679"/>
    </source>
</evidence>
<dbReference type="Gene3D" id="1.10.510.10">
    <property type="entry name" value="Transferase(Phosphotransferase) domain 1"/>
    <property type="match status" value="1"/>
</dbReference>
<accession>A0A165WAC2</accession>
<protein>
    <submittedName>
        <fullName evidence="6">Kinase-like protein</fullName>
    </submittedName>
</protein>
<keyword evidence="1" id="KW-0808">Transferase</keyword>
<dbReference type="SUPFAM" id="SSF56112">
    <property type="entry name" value="Protein kinase-like (PK-like)"/>
    <property type="match status" value="1"/>
</dbReference>
<dbReference type="PANTHER" id="PTHR44329">
    <property type="entry name" value="SERINE/THREONINE-PROTEIN KINASE TNNI3K-RELATED"/>
    <property type="match status" value="1"/>
</dbReference>
<dbReference type="AlphaFoldDB" id="A0A165WAC2"/>
<dbReference type="GO" id="GO:0004674">
    <property type="term" value="F:protein serine/threonine kinase activity"/>
    <property type="evidence" value="ECO:0007669"/>
    <property type="project" value="TreeGrafter"/>
</dbReference>
<dbReference type="SMART" id="SM00220">
    <property type="entry name" value="S_TKc"/>
    <property type="match status" value="1"/>
</dbReference>
<dbReference type="EMBL" id="KV425551">
    <property type="protein sequence ID" value="KZT30904.1"/>
    <property type="molecule type" value="Genomic_DNA"/>
</dbReference>
<dbReference type="InterPro" id="IPR001245">
    <property type="entry name" value="Ser-Thr/Tyr_kinase_cat_dom"/>
</dbReference>
<dbReference type="PROSITE" id="PS00108">
    <property type="entry name" value="PROTEIN_KINASE_ST"/>
    <property type="match status" value="1"/>
</dbReference>
<dbReference type="Proteomes" id="UP000076761">
    <property type="component" value="Unassembled WGS sequence"/>
</dbReference>
<keyword evidence="3 6" id="KW-0418">Kinase</keyword>
<dbReference type="InParanoid" id="A0A165WAC2"/>
<evidence type="ECO:0000313" key="6">
    <source>
        <dbReference type="EMBL" id="KZT30904.1"/>
    </source>
</evidence>